<dbReference type="Pfam" id="PF02643">
    <property type="entry name" value="DUF192"/>
    <property type="match status" value="1"/>
</dbReference>
<dbReference type="AlphaFoldDB" id="A0A5E4LK84"/>
<keyword evidence="1" id="KW-0812">Transmembrane</keyword>
<keyword evidence="1" id="KW-0472">Membrane</keyword>
<sequence length="153" mass="17108">MKTQEIFLYFLIIVLIVLIVYFITAKGDKRRITIINSDGKSVDIEAEMANDSATKAKGLMGRTSLGQNEGMLFTFPKAGKYGFWMFNTSIALDAIHFDENGTVVDIIAMEPCGLTNCSQYYPKTDSKYVLEVNVGFAKKNKIFIGKSKLKELP</sequence>
<dbReference type="InterPro" id="IPR038695">
    <property type="entry name" value="Saro_0823-like_sf"/>
</dbReference>
<dbReference type="InterPro" id="IPR003795">
    <property type="entry name" value="DUF192"/>
</dbReference>
<feature type="transmembrane region" description="Helical" evidence="1">
    <location>
        <begin position="6"/>
        <end position="24"/>
    </location>
</feature>
<comment type="caution">
    <text evidence="2">The sequence shown here is derived from an EMBL/GenBank/DDBJ whole genome shotgun (WGS) entry which is preliminary data.</text>
</comment>
<dbReference type="EMBL" id="CABMJJ010000001">
    <property type="protein sequence ID" value="VVC02464.1"/>
    <property type="molecule type" value="Genomic_DNA"/>
</dbReference>
<gene>
    <name evidence="2" type="ORF">LFW2832_00014</name>
</gene>
<organism evidence="2 3">
    <name type="scientific">Candidatus Bilamarchaeum dharawalense</name>
    <dbReference type="NCBI Taxonomy" id="2885759"/>
    <lineage>
        <taxon>Archaea</taxon>
        <taxon>Candidatus Micrarchaeota</taxon>
        <taxon>Candidatus Micrarchaeia</taxon>
        <taxon>Candidatus Anstonellales</taxon>
        <taxon>Candidatus Bilamarchaeaceae</taxon>
        <taxon>Candidatus Bilamarchaeum</taxon>
    </lineage>
</organism>
<dbReference type="Gene3D" id="2.60.120.1140">
    <property type="entry name" value="Protein of unknown function DUF192"/>
    <property type="match status" value="1"/>
</dbReference>
<evidence type="ECO:0000313" key="2">
    <source>
        <dbReference type="EMBL" id="VVC02464.1"/>
    </source>
</evidence>
<evidence type="ECO:0000313" key="3">
    <source>
        <dbReference type="Proteomes" id="UP000789941"/>
    </source>
</evidence>
<accession>A0A5E4LK84</accession>
<name>A0A5E4LK84_9ARCH</name>
<evidence type="ECO:0000256" key="1">
    <source>
        <dbReference type="SAM" id="Phobius"/>
    </source>
</evidence>
<protein>
    <submittedName>
        <fullName evidence="2">Putative ACR</fullName>
    </submittedName>
</protein>
<proteinExistence type="predicted"/>
<keyword evidence="1" id="KW-1133">Transmembrane helix</keyword>
<dbReference type="PANTHER" id="PTHR37953">
    <property type="entry name" value="UPF0127 PROTEIN MJ1496"/>
    <property type="match status" value="1"/>
</dbReference>
<dbReference type="Proteomes" id="UP000789941">
    <property type="component" value="Unassembled WGS sequence"/>
</dbReference>
<dbReference type="PANTHER" id="PTHR37953:SF1">
    <property type="entry name" value="UPF0127 PROTEIN MJ1496"/>
    <property type="match status" value="1"/>
</dbReference>
<reference evidence="2 3" key="1">
    <citation type="submission" date="2019-08" db="EMBL/GenBank/DDBJ databases">
        <authorList>
            <person name="Vazquez-Campos X."/>
        </authorList>
    </citation>
    <scope>NUCLEOTIDE SEQUENCE [LARGE SCALE GENOMIC DNA]</scope>
    <source>
        <strain evidence="2">LFW-283_2</strain>
    </source>
</reference>